<evidence type="ECO:0000313" key="2">
    <source>
        <dbReference type="Ensembl" id="ENSTRUP00000088182.1"/>
    </source>
</evidence>
<name>A0A674PQW4_TAKRU</name>
<proteinExistence type="inferred from homology"/>
<reference evidence="2" key="1">
    <citation type="journal article" date="2011" name="Genome Biol. Evol.">
        <title>Integration of the genetic map and genome assembly of fugu facilitates insights into distinct features of genome evolution in teleosts and mammals.</title>
        <authorList>
            <person name="Kai W."/>
            <person name="Kikuchi K."/>
            <person name="Tohari S."/>
            <person name="Chew A.K."/>
            <person name="Tay A."/>
            <person name="Fujiwara A."/>
            <person name="Hosoya S."/>
            <person name="Suetake H."/>
            <person name="Naruse K."/>
            <person name="Brenner S."/>
            <person name="Suzuki Y."/>
            <person name="Venkatesh B."/>
        </authorList>
    </citation>
    <scope>NUCLEOTIDE SEQUENCE [LARGE SCALE GENOMIC DNA]</scope>
</reference>
<dbReference type="SMART" id="SM00442">
    <property type="entry name" value="FGF"/>
    <property type="match status" value="1"/>
</dbReference>
<dbReference type="InParanoid" id="A0A674PQW4"/>
<comment type="similarity">
    <text evidence="1">Belongs to the heparin-binding growth factors family.</text>
</comment>
<organism evidence="2 3">
    <name type="scientific">Takifugu rubripes</name>
    <name type="common">Japanese pufferfish</name>
    <name type="synonym">Fugu rubripes</name>
    <dbReference type="NCBI Taxonomy" id="31033"/>
    <lineage>
        <taxon>Eukaryota</taxon>
        <taxon>Metazoa</taxon>
        <taxon>Chordata</taxon>
        <taxon>Craniata</taxon>
        <taxon>Vertebrata</taxon>
        <taxon>Euteleostomi</taxon>
        <taxon>Actinopterygii</taxon>
        <taxon>Neopterygii</taxon>
        <taxon>Teleostei</taxon>
        <taxon>Neoteleostei</taxon>
        <taxon>Acanthomorphata</taxon>
        <taxon>Eupercaria</taxon>
        <taxon>Tetraodontiformes</taxon>
        <taxon>Tetradontoidea</taxon>
        <taxon>Tetraodontidae</taxon>
        <taxon>Takifugu</taxon>
    </lineage>
</organism>
<dbReference type="Gene3D" id="2.80.10.50">
    <property type="match status" value="1"/>
</dbReference>
<dbReference type="InterPro" id="IPR008996">
    <property type="entry name" value="IL1/FGF"/>
</dbReference>
<reference evidence="2" key="2">
    <citation type="submission" date="2025-08" db="UniProtKB">
        <authorList>
            <consortium name="Ensembl"/>
        </authorList>
    </citation>
    <scope>IDENTIFICATION</scope>
</reference>
<accession>A0A674PQW4</accession>
<dbReference type="AlphaFoldDB" id="A0A674PQW4"/>
<sequence length="138" mass="15850">RTGANRHINNQELAVESPFYFLLVTYCVTSCLLNRSLVALCTPNSRSRECIFSEIVLENNYTALQNAKVEGWYVAFSRKGRPIKASRTRQNQREVHFIKRLHAGPPPFPNMDQSKHFEFICFSATSRAKRNRKLGTVS</sequence>
<reference evidence="2" key="3">
    <citation type="submission" date="2025-09" db="UniProtKB">
        <authorList>
            <consortium name="Ensembl"/>
        </authorList>
    </citation>
    <scope>IDENTIFICATION</scope>
</reference>
<dbReference type="SUPFAM" id="SSF50353">
    <property type="entry name" value="Cytokine"/>
    <property type="match status" value="1"/>
</dbReference>
<evidence type="ECO:0000313" key="3">
    <source>
        <dbReference type="Proteomes" id="UP000005226"/>
    </source>
</evidence>
<dbReference type="Pfam" id="PF00167">
    <property type="entry name" value="FGF"/>
    <property type="match status" value="1"/>
</dbReference>
<dbReference type="Ensembl" id="ENSTRUT00000084347.1">
    <property type="protein sequence ID" value="ENSTRUP00000088182.1"/>
    <property type="gene ID" value="ENSTRUG00000032948.1"/>
</dbReference>
<dbReference type="PANTHER" id="PTHR11486">
    <property type="entry name" value="FIBROBLAST GROWTH FACTOR"/>
    <property type="match status" value="1"/>
</dbReference>
<dbReference type="GO" id="GO:0008083">
    <property type="term" value="F:growth factor activity"/>
    <property type="evidence" value="ECO:0007669"/>
    <property type="project" value="InterPro"/>
</dbReference>
<keyword evidence="3" id="KW-1185">Reference proteome</keyword>
<protein>
    <submittedName>
        <fullName evidence="2">Fibroblast growth factor 17</fullName>
    </submittedName>
</protein>
<evidence type="ECO:0000256" key="1">
    <source>
        <dbReference type="ARBA" id="ARBA00007936"/>
    </source>
</evidence>
<dbReference type="GeneTree" id="ENSGT00940000167390"/>
<dbReference type="InterPro" id="IPR002209">
    <property type="entry name" value="Fibroblast_GF_fam"/>
</dbReference>
<dbReference type="Proteomes" id="UP000005226">
    <property type="component" value="Unplaced"/>
</dbReference>
<dbReference type="OMA" id="HFEFINS"/>